<sequence length="75" mass="8620">MATFRKNEKDEIEFFDIVPNTPQPCSLAIISHLLRYSEEGKLAPYRVVVTTTPENELVNKQHVNIMFIKEKEGGN</sequence>
<gene>
    <name evidence="1" type="ORF">C5Y96_17075</name>
</gene>
<evidence type="ECO:0000313" key="2">
    <source>
        <dbReference type="Proteomes" id="UP000240009"/>
    </source>
</evidence>
<proteinExistence type="predicted"/>
<reference evidence="1 2" key="1">
    <citation type="submission" date="2018-02" db="EMBL/GenBank/DDBJ databases">
        <title>Comparative genomes isolates from brazilian mangrove.</title>
        <authorList>
            <person name="Araujo J.E."/>
            <person name="Taketani R.G."/>
            <person name="Silva M.C.P."/>
            <person name="Loureco M.V."/>
            <person name="Andreote F.D."/>
        </authorList>
    </citation>
    <scope>NUCLEOTIDE SEQUENCE [LARGE SCALE GENOMIC DNA]</scope>
    <source>
        <strain evidence="1 2">HEX-2 MGV</strain>
    </source>
</reference>
<dbReference type="RefSeq" id="WP_105355772.1">
    <property type="nucleotide sequence ID" value="NZ_PUIA01000051.1"/>
</dbReference>
<dbReference type="AlphaFoldDB" id="A0A2S8F833"/>
<dbReference type="Proteomes" id="UP000240009">
    <property type="component" value="Unassembled WGS sequence"/>
</dbReference>
<name>A0A2S8F833_9BACT</name>
<accession>A0A2S8F833</accession>
<comment type="caution">
    <text evidence="1">The sequence shown here is derived from an EMBL/GenBank/DDBJ whole genome shotgun (WGS) entry which is preliminary data.</text>
</comment>
<evidence type="ECO:0000313" key="1">
    <source>
        <dbReference type="EMBL" id="PQO28084.1"/>
    </source>
</evidence>
<dbReference type="EMBL" id="PUIA01000051">
    <property type="protein sequence ID" value="PQO28084.1"/>
    <property type="molecule type" value="Genomic_DNA"/>
</dbReference>
<organism evidence="1 2">
    <name type="scientific">Blastopirellula marina</name>
    <dbReference type="NCBI Taxonomy" id="124"/>
    <lineage>
        <taxon>Bacteria</taxon>
        <taxon>Pseudomonadati</taxon>
        <taxon>Planctomycetota</taxon>
        <taxon>Planctomycetia</taxon>
        <taxon>Pirellulales</taxon>
        <taxon>Pirellulaceae</taxon>
        <taxon>Blastopirellula</taxon>
    </lineage>
</organism>
<protein>
    <submittedName>
        <fullName evidence="1">Uncharacterized protein</fullName>
    </submittedName>
</protein>